<reference evidence="1 2" key="1">
    <citation type="journal article" date="2011" name="Biochem. Biophys. Res. Commun.">
        <title>Increased number of Arginine-based salt bridges contributes to the thermotolerance of thermotolerant acetic acid bacteria, Acetobacter tropicalis SKU1100.</title>
        <authorList>
            <person name="Matsutani M."/>
            <person name="Hirakawa H."/>
            <person name="Nishikura M."/>
            <person name="Soemphol W."/>
            <person name="Ali I.A.I."/>
            <person name="Yakushi T."/>
            <person name="Matsushita K."/>
        </authorList>
    </citation>
    <scope>NUCLEOTIDE SEQUENCE [LARGE SCALE GENOMIC DNA]</scope>
    <source>
        <strain evidence="1 2">NBRC 101654</strain>
    </source>
</reference>
<evidence type="ECO:0000313" key="2">
    <source>
        <dbReference type="Proteomes" id="UP000004319"/>
    </source>
</evidence>
<dbReference type="Proteomes" id="UP000004319">
    <property type="component" value="Unassembled WGS sequence"/>
</dbReference>
<name>F7VCP4_9PROT</name>
<comment type="caution">
    <text evidence="1">The sequence shown here is derived from an EMBL/GenBank/DDBJ whole genome shotgun (WGS) entry which is preliminary data.</text>
</comment>
<accession>F7VCP4</accession>
<organism evidence="1 2">
    <name type="scientific">Acetobacter tropicalis NBRC 101654</name>
    <dbReference type="NCBI Taxonomy" id="749388"/>
    <lineage>
        <taxon>Bacteria</taxon>
        <taxon>Pseudomonadati</taxon>
        <taxon>Pseudomonadota</taxon>
        <taxon>Alphaproteobacteria</taxon>
        <taxon>Acetobacterales</taxon>
        <taxon>Acetobacteraceae</taxon>
        <taxon>Acetobacter</taxon>
    </lineage>
</organism>
<proteinExistence type="predicted"/>
<evidence type="ECO:0000313" key="1">
    <source>
        <dbReference type="EMBL" id="GAA08139.1"/>
    </source>
</evidence>
<dbReference type="EMBL" id="BABS01000024">
    <property type="protein sequence ID" value="GAA08139.1"/>
    <property type="molecule type" value="Genomic_DNA"/>
</dbReference>
<protein>
    <submittedName>
        <fullName evidence="1">Uncharacterized protein</fullName>
    </submittedName>
</protein>
<sequence length="45" mass="4779">MGFSGRLCAGHVLAHNAWQEGPSSVMHASLGLHAHFHVSQLQGSK</sequence>
<dbReference type="AlphaFoldDB" id="F7VCP4"/>
<gene>
    <name evidence="1" type="ORF">ATPR_1143</name>
</gene>